<dbReference type="InterPro" id="IPR050272">
    <property type="entry name" value="Isochorismatase-like_hydrls"/>
</dbReference>
<gene>
    <name evidence="5" type="ORF">SEPMUDRAFT_165406</name>
</gene>
<dbReference type="InterPro" id="IPR000868">
    <property type="entry name" value="Isochorismatase-like_dom"/>
</dbReference>
<accession>N1QI17</accession>
<evidence type="ECO:0000256" key="2">
    <source>
        <dbReference type="ARBA" id="ARBA00022801"/>
    </source>
</evidence>
<reference evidence="5 6" key="1">
    <citation type="journal article" date="2012" name="PLoS Pathog.">
        <title>Diverse lifestyles and strategies of plant pathogenesis encoded in the genomes of eighteen Dothideomycetes fungi.</title>
        <authorList>
            <person name="Ohm R.A."/>
            <person name="Feau N."/>
            <person name="Henrissat B."/>
            <person name="Schoch C.L."/>
            <person name="Horwitz B.A."/>
            <person name="Barry K.W."/>
            <person name="Condon B.J."/>
            <person name="Copeland A.C."/>
            <person name="Dhillon B."/>
            <person name="Glaser F."/>
            <person name="Hesse C.N."/>
            <person name="Kosti I."/>
            <person name="LaButti K."/>
            <person name="Lindquist E.A."/>
            <person name="Lucas S."/>
            <person name="Salamov A.A."/>
            <person name="Bradshaw R.E."/>
            <person name="Ciuffetti L."/>
            <person name="Hamelin R.C."/>
            <person name="Kema G.H.J."/>
            <person name="Lawrence C."/>
            <person name="Scott J.A."/>
            <person name="Spatafora J.W."/>
            <person name="Turgeon B.G."/>
            <person name="de Wit P.J.G.M."/>
            <person name="Zhong S."/>
            <person name="Goodwin S.B."/>
            <person name="Grigoriev I.V."/>
        </authorList>
    </citation>
    <scope>NUCLEOTIDE SEQUENCE [LARGE SCALE GENOMIC DNA]</scope>
    <source>
        <strain evidence="5 6">SO2202</strain>
    </source>
</reference>
<dbReference type="EMBL" id="KB456267">
    <property type="protein sequence ID" value="EMF10803.1"/>
    <property type="molecule type" value="Genomic_DNA"/>
</dbReference>
<dbReference type="GeneID" id="27905306"/>
<dbReference type="GO" id="GO:0016787">
    <property type="term" value="F:hydrolase activity"/>
    <property type="evidence" value="ECO:0007669"/>
    <property type="project" value="UniProtKB-KW"/>
</dbReference>
<evidence type="ECO:0000313" key="5">
    <source>
        <dbReference type="EMBL" id="EMF10803.1"/>
    </source>
</evidence>
<dbReference type="Gene3D" id="3.40.50.850">
    <property type="entry name" value="Isochorismatase-like"/>
    <property type="match status" value="1"/>
</dbReference>
<feature type="chain" id="PRO_5004110849" evidence="3">
    <location>
        <begin position="20"/>
        <end position="309"/>
    </location>
</feature>
<feature type="domain" description="Isochorismatase-like" evidence="4">
    <location>
        <begin position="181"/>
        <end position="258"/>
    </location>
</feature>
<dbReference type="CDD" id="cd00431">
    <property type="entry name" value="cysteine_hydrolases"/>
    <property type="match status" value="1"/>
</dbReference>
<protein>
    <submittedName>
        <fullName evidence="5">Isochorismatase hydrolase</fullName>
    </submittedName>
</protein>
<dbReference type="PANTHER" id="PTHR43540">
    <property type="entry name" value="PEROXYUREIDOACRYLATE/UREIDOACRYLATE AMIDOHYDROLASE-RELATED"/>
    <property type="match status" value="1"/>
</dbReference>
<dbReference type="SUPFAM" id="SSF52499">
    <property type="entry name" value="Isochorismatase-like hydrolases"/>
    <property type="match status" value="1"/>
</dbReference>
<keyword evidence="3" id="KW-0732">Signal</keyword>
<dbReference type="STRING" id="692275.N1QI17"/>
<sequence>MTLLTLTLLFFHSVGFVAGNYYNFWNVDAASSTWDLTRSARMAVTSPKTIPMLGMRKTAIIEPNRTAYIIVDMQNFFLHPQLSPNATRGRLAVGPTLDMIHAFRKNAMKILWVNWGIDAYDLLTMPPAFLDTFATDHTAATSFCSDMGVLQDGGMEIAMGGKLCRGSWNARPYGPLYKEMVKGIEHGTDVLLHKNRFSGLWGAQTPLGLYLQETGITTLFISGVNSDQCVWSTLIDAFFKGFDIVYVEDCTATTSPWYAEEMARYNADFNGFLANSTVVPWVPIYECVSQMWTSGFVLKLQATERALQQ</sequence>
<dbReference type="HOGENOM" id="CLU_068979_0_0_1"/>
<comment type="similarity">
    <text evidence="1">Belongs to the isochorismatase family.</text>
</comment>
<dbReference type="OrthoDB" id="167809at2759"/>
<evidence type="ECO:0000313" key="6">
    <source>
        <dbReference type="Proteomes" id="UP000016931"/>
    </source>
</evidence>
<dbReference type="OMA" id="SWNARPY"/>
<dbReference type="RefSeq" id="XP_016758924.1">
    <property type="nucleotide sequence ID" value="XM_016908169.1"/>
</dbReference>
<dbReference type="AlphaFoldDB" id="N1QI17"/>
<keyword evidence="6" id="KW-1185">Reference proteome</keyword>
<dbReference type="eggNOG" id="ENOG502S0MF">
    <property type="taxonomic scope" value="Eukaryota"/>
</dbReference>
<name>N1QI17_SPHMS</name>
<evidence type="ECO:0000256" key="1">
    <source>
        <dbReference type="ARBA" id="ARBA00006336"/>
    </source>
</evidence>
<evidence type="ECO:0000259" key="4">
    <source>
        <dbReference type="Pfam" id="PF00857"/>
    </source>
</evidence>
<dbReference type="PANTHER" id="PTHR43540:SF9">
    <property type="entry name" value="FAMILY HYDROLASE, PUTATIVE (AFU_ORTHOLOGUE AFUA_2G08700)-RELATED"/>
    <property type="match status" value="1"/>
</dbReference>
<keyword evidence="2 5" id="KW-0378">Hydrolase</keyword>
<feature type="signal peptide" evidence="3">
    <location>
        <begin position="1"/>
        <end position="19"/>
    </location>
</feature>
<evidence type="ECO:0000256" key="3">
    <source>
        <dbReference type="SAM" id="SignalP"/>
    </source>
</evidence>
<dbReference type="Proteomes" id="UP000016931">
    <property type="component" value="Unassembled WGS sequence"/>
</dbReference>
<dbReference type="InterPro" id="IPR036380">
    <property type="entry name" value="Isochorismatase-like_sf"/>
</dbReference>
<proteinExistence type="inferred from homology"/>
<organism evidence="5 6">
    <name type="scientific">Sphaerulina musiva (strain SO2202)</name>
    <name type="common">Poplar stem canker fungus</name>
    <name type="synonym">Septoria musiva</name>
    <dbReference type="NCBI Taxonomy" id="692275"/>
    <lineage>
        <taxon>Eukaryota</taxon>
        <taxon>Fungi</taxon>
        <taxon>Dikarya</taxon>
        <taxon>Ascomycota</taxon>
        <taxon>Pezizomycotina</taxon>
        <taxon>Dothideomycetes</taxon>
        <taxon>Dothideomycetidae</taxon>
        <taxon>Mycosphaerellales</taxon>
        <taxon>Mycosphaerellaceae</taxon>
        <taxon>Sphaerulina</taxon>
    </lineage>
</organism>
<dbReference type="Pfam" id="PF00857">
    <property type="entry name" value="Isochorismatase"/>
    <property type="match status" value="1"/>
</dbReference>